<dbReference type="InterPro" id="IPR016187">
    <property type="entry name" value="CTDL_fold"/>
</dbReference>
<reference evidence="3 4" key="1">
    <citation type="submission" date="2012-03" db="EMBL/GenBank/DDBJ databases">
        <title>The Genome Sequence of Bartonella washoensis Sb944nv.</title>
        <authorList>
            <consortium name="The Broad Institute Genome Sequencing Platform"/>
            <consortium name="The Broad Institute Genome Sequencing Center for Infectious Disease"/>
            <person name="Feldgarden M."/>
            <person name="Kirby J."/>
            <person name="Kosoy M."/>
            <person name="Birtles R."/>
            <person name="Probert W.S."/>
            <person name="Chiaraviglio L."/>
            <person name="Young S.K."/>
            <person name="Zeng Q."/>
            <person name="Gargeya S."/>
            <person name="Fitzgerald M."/>
            <person name="Haas B."/>
            <person name="Abouelleil A."/>
            <person name="Alvarado L."/>
            <person name="Arachchi H.M."/>
            <person name="Berlin A."/>
            <person name="Chapman S.B."/>
            <person name="Gearin G."/>
            <person name="Goldberg J."/>
            <person name="Griggs A."/>
            <person name="Gujja S."/>
            <person name="Hansen M."/>
            <person name="Heiman D."/>
            <person name="Howarth C."/>
            <person name="Larimer J."/>
            <person name="Lui A."/>
            <person name="MacDonald P.J.P."/>
            <person name="McCowen C."/>
            <person name="Montmayeur A."/>
            <person name="Murphy C."/>
            <person name="Neiman D."/>
            <person name="Pearson M."/>
            <person name="Priest M."/>
            <person name="Roberts A."/>
            <person name="Saif S."/>
            <person name="Shea T."/>
            <person name="Sisk P."/>
            <person name="Stolte C."/>
            <person name="Sykes S."/>
            <person name="Wortman J."/>
            <person name="Nusbaum C."/>
            <person name="Birren B."/>
        </authorList>
    </citation>
    <scope>NUCLEOTIDE SEQUENCE [LARGE SCALE GENOMIC DNA]</scope>
    <source>
        <strain evidence="3 4">Sb944nv</strain>
    </source>
</reference>
<dbReference type="EMBL" id="AILU01000041">
    <property type="protein sequence ID" value="EJF77812.1"/>
    <property type="molecule type" value="Genomic_DNA"/>
</dbReference>
<dbReference type="InterPro" id="IPR054114">
    <property type="entry name" value="Mtd_2nd"/>
</dbReference>
<organism evidence="3 4">
    <name type="scientific">Candidatus Bartonella washoeensis Sb944nv</name>
    <dbReference type="NCBI Taxonomy" id="1094563"/>
    <lineage>
        <taxon>Bacteria</taxon>
        <taxon>Pseudomonadati</taxon>
        <taxon>Pseudomonadota</taxon>
        <taxon>Alphaproteobacteria</taxon>
        <taxon>Hyphomicrobiales</taxon>
        <taxon>Bartonellaceae</taxon>
        <taxon>Bartonella</taxon>
    </lineage>
</organism>
<keyword evidence="4" id="KW-1185">Reference proteome</keyword>
<gene>
    <name evidence="3" type="ORF">MCQ_01470</name>
</gene>
<accession>J1J188</accession>
<dbReference type="RefSeq" id="WP_006924540.1">
    <property type="nucleotide sequence ID" value="NZ_JH725025.1"/>
</dbReference>
<evidence type="ECO:0000313" key="4">
    <source>
        <dbReference type="Proteomes" id="UP000008947"/>
    </source>
</evidence>
<protein>
    <recommendedName>
        <fullName evidence="2">Major tropism determinant second domain-containing protein</fullName>
    </recommendedName>
</protein>
<evidence type="ECO:0000259" key="2">
    <source>
        <dbReference type="Pfam" id="PF21916"/>
    </source>
</evidence>
<dbReference type="eggNOG" id="ENOG50335PW">
    <property type="taxonomic scope" value="Bacteria"/>
</dbReference>
<feature type="region of interest" description="Disordered" evidence="1">
    <location>
        <begin position="404"/>
        <end position="424"/>
    </location>
</feature>
<dbReference type="Pfam" id="PF21916">
    <property type="entry name" value="mtd_2nd"/>
    <property type="match status" value="1"/>
</dbReference>
<dbReference type="Gene3D" id="3.90.1580.10">
    <property type="entry name" value="paralog of FGE (formylglycine-generating enzyme)"/>
    <property type="match status" value="1"/>
</dbReference>
<dbReference type="InterPro" id="IPR042095">
    <property type="entry name" value="SUMF_sf"/>
</dbReference>
<dbReference type="HOGENOM" id="CLU_503941_0_0_5"/>
<evidence type="ECO:0000313" key="3">
    <source>
        <dbReference type="EMBL" id="EJF77812.1"/>
    </source>
</evidence>
<dbReference type="Proteomes" id="UP000008947">
    <property type="component" value="Unassembled WGS sequence"/>
</dbReference>
<dbReference type="AlphaFoldDB" id="J1J188"/>
<dbReference type="SUPFAM" id="SSF141658">
    <property type="entry name" value="Bacteriophage trimeric proteins domain"/>
    <property type="match status" value="1"/>
</dbReference>
<proteinExistence type="predicted"/>
<dbReference type="PATRIC" id="fig|1094563.3.peg.1705"/>
<name>J1J188_9HYPH</name>
<sequence>MGIPYHTHEYQIPAATKEDIIEGTSVDKVAVPKSLGSAAVYQYEAFATAEQGAQAKQAAEVATGIAKIAKQTADEAKAVSEQAKTVADEAKGTSNTATAISTEASKTATQAATVAAAATETANGAKATADNAQRVSEEAKTTAEASQMLSQQSKSACDDAKQIANEAKTIAEKAKSTAEEAKQATLTAQQSSGTSGLSDFLKDLNLSVISVSTPFLVASGKKQLQLKKGTHITLSLANGVYIASYSSDTVISISSLSAGKDYYVYLVPDGNTHKLVLSENATFPHGYTATNSRKIGGFHTLCADVGTISGHPLSGYRAGDILPQSVWCLNHRPHSSPEGMVYDPSQDIWVDIYLQSGTGENTRSEYGVPITTNRGYTDHVSDMMRVKKTLLSDTEFASAMYGSNDKTSIEGKEAPSPKHSGGHVDTEKRRMISYIGCEDGCGYVWQFLRDVCFMQTVVGRAPNVQFKKEMHTLLGGGEWSDGTNISPHLRTVIIRNARYEASGARGSSHPRNFV</sequence>
<dbReference type="SUPFAM" id="SSF56436">
    <property type="entry name" value="C-type lectin-like"/>
    <property type="match status" value="1"/>
</dbReference>
<feature type="compositionally biased region" description="Basic and acidic residues" evidence="1">
    <location>
        <begin position="407"/>
        <end position="424"/>
    </location>
</feature>
<comment type="caution">
    <text evidence="3">The sequence shown here is derived from an EMBL/GenBank/DDBJ whole genome shotgun (WGS) entry which is preliminary data.</text>
</comment>
<dbReference type="Gene3D" id="2.80.20.10">
    <property type="entry name" value="Tail fiber receptor-binding protein"/>
    <property type="match status" value="1"/>
</dbReference>
<feature type="domain" description="Major tropism determinant second" evidence="2">
    <location>
        <begin position="217"/>
        <end position="328"/>
    </location>
</feature>
<evidence type="ECO:0000256" key="1">
    <source>
        <dbReference type="SAM" id="MobiDB-lite"/>
    </source>
</evidence>